<dbReference type="InterPro" id="IPR037066">
    <property type="entry name" value="Plug_dom_sf"/>
</dbReference>
<evidence type="ECO:0000256" key="5">
    <source>
        <dbReference type="SAM" id="MobiDB-lite"/>
    </source>
</evidence>
<feature type="compositionally biased region" description="Low complexity" evidence="5">
    <location>
        <begin position="64"/>
        <end position="77"/>
    </location>
</feature>
<sequence>MSLTSRLVGALIVTSALVSPSLAWAQSDPSSGPQQPPSGPDLGKPTTDAPVDGVDQGDAGEGNTAAADAEQADAEQTGPEISVPGGDIVVTGRRSRNVVKASNQVISVLSAEEIARTGEGDIAGALGRVTGLSVVGNGLVYVRGLGDRYSLALLNGSPLPSPEPLRRVVPLDIFPTGVIASSLVQKSYSVNYPGEFGGGVINLTTKAVPEEPFLTISGGGNVDTETTGQTGYSYYGSKSDWTGFDNGSRDLPNSLKDYFKSGALVNSDQALGRTIGSDLVRFSKATAQRVRDLPPGYSVSLTGGTSFDIGDGRIGVIAAAGFSNKWQNREVTQQTTNSSDLSLNTDFRRVNTDNHMIANGLIGLGAEFGNNKIRWTNLYIRDTVKQTRLGLGKRFVNSVTADYNQQDTAWYERQLIDTQFVAELKPTSELSIDLRGGYANSQREAPYEFGFEYVRTNVASDPFGNFFVNNLNGNSGEAQVAFSDLNENLWSGGIDISYKVTPELTATVGGVYSDTARTSSRREFTFRASNNFPAAAAVLRPDLLLSPGLINGVTTDSAGRPLATPVGGINLIETDTGSPAFRAKLRNYAGYAKVNWQVTDDLSLDAGVRFEKARQSVEAVQVYATPTALPDSPALRKQYWLPAATLTYQVQPDVQVRLSASKTIARPQFRELIYQPFFDPDSNRQYLGNPLLTDSQLYNGEARVEWYFATDQRLSVSGFYKKIKNPIESYVFVLADDLVTSYANAPEAQLYGAELELQKYFDLGAEDGWFGNRRGVVIANYTYSHSKLKVNAADSVAIYPQAAATSATDFFRNGAPLTGQSDHLVNLQLGLENTERLSQQTILLSFASNRVVSRGLNGTEPLPDVIEKPGVQLDVVLREGVQVAGKEVELKFEARNLLRTRHQEYQDNGTNRIQINSYDVGRVFALSAGITF</sequence>
<feature type="chain" id="PRO_5031346988" evidence="6">
    <location>
        <begin position="26"/>
        <end position="932"/>
    </location>
</feature>
<dbReference type="PANTHER" id="PTHR40980:SF5">
    <property type="entry name" value="TONB-DEPENDENT RECEPTOR"/>
    <property type="match status" value="1"/>
</dbReference>
<evidence type="ECO:0000256" key="4">
    <source>
        <dbReference type="RuleBase" id="RU003357"/>
    </source>
</evidence>
<keyword evidence="2 4" id="KW-0472">Membrane</keyword>
<name>A0A7W6FZ65_9SPHN</name>
<evidence type="ECO:0000256" key="1">
    <source>
        <dbReference type="ARBA" id="ARBA00004442"/>
    </source>
</evidence>
<dbReference type="InterPro" id="IPR036942">
    <property type="entry name" value="Beta-barrel_TonB_sf"/>
</dbReference>
<dbReference type="Proteomes" id="UP000561459">
    <property type="component" value="Unassembled WGS sequence"/>
</dbReference>
<keyword evidence="4" id="KW-0798">TonB box</keyword>
<feature type="domain" description="TonB-dependent receptor-like beta-barrel" evidence="7">
    <location>
        <begin position="569"/>
        <end position="838"/>
    </location>
</feature>
<evidence type="ECO:0000259" key="7">
    <source>
        <dbReference type="Pfam" id="PF00593"/>
    </source>
</evidence>
<dbReference type="AlphaFoldDB" id="A0A7W6FZ65"/>
<feature type="domain" description="TonB-dependent receptor plug" evidence="8">
    <location>
        <begin position="101"/>
        <end position="200"/>
    </location>
</feature>
<dbReference type="SUPFAM" id="SSF56935">
    <property type="entry name" value="Porins"/>
    <property type="match status" value="1"/>
</dbReference>
<keyword evidence="3" id="KW-0998">Cell outer membrane</keyword>
<feature type="signal peptide" evidence="6">
    <location>
        <begin position="1"/>
        <end position="25"/>
    </location>
</feature>
<accession>A0A7W6FZ65</accession>
<dbReference type="Gene3D" id="2.40.170.20">
    <property type="entry name" value="TonB-dependent receptor, beta-barrel domain"/>
    <property type="match status" value="1"/>
</dbReference>
<dbReference type="RefSeq" id="WP_183616577.1">
    <property type="nucleotide sequence ID" value="NZ_JACIDY010000003.1"/>
</dbReference>
<evidence type="ECO:0000313" key="10">
    <source>
        <dbReference type="Proteomes" id="UP000561459"/>
    </source>
</evidence>
<dbReference type="EMBL" id="JACIDY010000003">
    <property type="protein sequence ID" value="MBB3939872.1"/>
    <property type="molecule type" value="Genomic_DNA"/>
</dbReference>
<dbReference type="PANTHER" id="PTHR40980">
    <property type="entry name" value="PLUG DOMAIN-CONTAINING PROTEIN"/>
    <property type="match status" value="1"/>
</dbReference>
<dbReference type="InterPro" id="IPR000531">
    <property type="entry name" value="Beta-barrel_TonB"/>
</dbReference>
<evidence type="ECO:0000256" key="2">
    <source>
        <dbReference type="ARBA" id="ARBA00023136"/>
    </source>
</evidence>
<comment type="similarity">
    <text evidence="4">Belongs to the TonB-dependent receptor family.</text>
</comment>
<gene>
    <name evidence="9" type="ORF">GGR39_001522</name>
</gene>
<evidence type="ECO:0000313" key="9">
    <source>
        <dbReference type="EMBL" id="MBB3939872.1"/>
    </source>
</evidence>
<organism evidence="9 10">
    <name type="scientific">Novosphingobium fluoreni</name>
    <dbReference type="NCBI Taxonomy" id="1391222"/>
    <lineage>
        <taxon>Bacteria</taxon>
        <taxon>Pseudomonadati</taxon>
        <taxon>Pseudomonadota</taxon>
        <taxon>Alphaproteobacteria</taxon>
        <taxon>Sphingomonadales</taxon>
        <taxon>Sphingomonadaceae</taxon>
        <taxon>Novosphingobium</taxon>
    </lineage>
</organism>
<evidence type="ECO:0000256" key="6">
    <source>
        <dbReference type="SAM" id="SignalP"/>
    </source>
</evidence>
<keyword evidence="6" id="KW-0732">Signal</keyword>
<evidence type="ECO:0000259" key="8">
    <source>
        <dbReference type="Pfam" id="PF07715"/>
    </source>
</evidence>
<proteinExistence type="inferred from homology"/>
<feature type="region of interest" description="Disordered" evidence="5">
    <location>
        <begin position="23"/>
        <end position="87"/>
    </location>
</feature>
<protein>
    <submittedName>
        <fullName evidence="9">Outer membrane receptor protein involved in Fe transport</fullName>
    </submittedName>
</protein>
<dbReference type="InterPro" id="IPR012910">
    <property type="entry name" value="Plug_dom"/>
</dbReference>
<keyword evidence="10" id="KW-1185">Reference proteome</keyword>
<keyword evidence="9" id="KW-0675">Receptor</keyword>
<comment type="caution">
    <text evidence="9">The sequence shown here is derived from an EMBL/GenBank/DDBJ whole genome shotgun (WGS) entry which is preliminary data.</text>
</comment>
<dbReference type="Pfam" id="PF00593">
    <property type="entry name" value="TonB_dep_Rec_b-barrel"/>
    <property type="match status" value="1"/>
</dbReference>
<dbReference type="Gene3D" id="2.170.130.10">
    <property type="entry name" value="TonB-dependent receptor, plug domain"/>
    <property type="match status" value="1"/>
</dbReference>
<dbReference type="GO" id="GO:0009279">
    <property type="term" value="C:cell outer membrane"/>
    <property type="evidence" value="ECO:0007669"/>
    <property type="project" value="UniProtKB-SubCell"/>
</dbReference>
<evidence type="ECO:0000256" key="3">
    <source>
        <dbReference type="ARBA" id="ARBA00023237"/>
    </source>
</evidence>
<reference evidence="9 10" key="1">
    <citation type="submission" date="2020-08" db="EMBL/GenBank/DDBJ databases">
        <title>Genomic Encyclopedia of Type Strains, Phase IV (KMG-IV): sequencing the most valuable type-strain genomes for metagenomic binning, comparative biology and taxonomic classification.</title>
        <authorList>
            <person name="Goeker M."/>
        </authorList>
    </citation>
    <scope>NUCLEOTIDE SEQUENCE [LARGE SCALE GENOMIC DNA]</scope>
    <source>
        <strain evidence="9 10">DSM 27568</strain>
    </source>
</reference>
<dbReference type="Pfam" id="PF07715">
    <property type="entry name" value="Plug"/>
    <property type="match status" value="1"/>
</dbReference>
<comment type="subcellular location">
    <subcellularLocation>
        <location evidence="1 4">Cell outer membrane</location>
    </subcellularLocation>
</comment>